<name>A0A8P4KQL0_DICLA</name>
<reference evidence="6" key="1">
    <citation type="submission" date="2025-08" db="UniProtKB">
        <authorList>
            <consortium name="Ensembl"/>
        </authorList>
    </citation>
    <scope>IDENTIFICATION</scope>
</reference>
<dbReference type="FunFam" id="1.25.40.10:FF:000036">
    <property type="entry name" value="interferon-induced protein with tetratricopeptide repeats 5"/>
    <property type="match status" value="1"/>
</dbReference>
<dbReference type="AlphaFoldDB" id="A0A8P4KQL0"/>
<dbReference type="GO" id="GO:0051607">
    <property type="term" value="P:defense response to virus"/>
    <property type="evidence" value="ECO:0007669"/>
    <property type="project" value="TreeGrafter"/>
</dbReference>
<evidence type="ECO:0000313" key="7">
    <source>
        <dbReference type="Proteomes" id="UP000694389"/>
    </source>
</evidence>
<protein>
    <submittedName>
        <fullName evidence="6">Interferon-induced protein with tetratricopeptide repeats 12</fullName>
    </submittedName>
</protein>
<dbReference type="SMART" id="SM00028">
    <property type="entry name" value="TPR"/>
    <property type="match status" value="3"/>
</dbReference>
<proteinExistence type="inferred from homology"/>
<dbReference type="Ensembl" id="ENSDLAT00005067576.1">
    <property type="protein sequence ID" value="ENSDLAP00005077089.1"/>
    <property type="gene ID" value="ENSDLAG00005031038.1"/>
</dbReference>
<keyword evidence="2" id="KW-0677">Repeat</keyword>
<evidence type="ECO:0000256" key="4">
    <source>
        <dbReference type="ARBA" id="ARBA00022859"/>
    </source>
</evidence>
<evidence type="ECO:0000313" key="6">
    <source>
        <dbReference type="Ensembl" id="ENSDLAP00005077089.1"/>
    </source>
</evidence>
<evidence type="ECO:0000256" key="1">
    <source>
        <dbReference type="ARBA" id="ARBA00022588"/>
    </source>
</evidence>
<evidence type="ECO:0000256" key="3">
    <source>
        <dbReference type="ARBA" id="ARBA00022803"/>
    </source>
</evidence>
<dbReference type="Pfam" id="PF13181">
    <property type="entry name" value="TPR_8"/>
    <property type="match status" value="1"/>
</dbReference>
<evidence type="ECO:0000256" key="2">
    <source>
        <dbReference type="ARBA" id="ARBA00022737"/>
    </source>
</evidence>
<dbReference type="GO" id="GO:0045087">
    <property type="term" value="P:innate immune response"/>
    <property type="evidence" value="ECO:0007669"/>
    <property type="project" value="UniProtKB-KW"/>
</dbReference>
<dbReference type="GO" id="GO:0005829">
    <property type="term" value="C:cytosol"/>
    <property type="evidence" value="ECO:0007669"/>
    <property type="project" value="TreeGrafter"/>
</dbReference>
<dbReference type="GeneTree" id="ENSGT00950000182946"/>
<dbReference type="PANTHER" id="PTHR10271">
    <property type="entry name" value="INTERFERON-INDUCED PROTEIN WITH TETRATRICOPEPTIDE REPEATS"/>
    <property type="match status" value="1"/>
</dbReference>
<sequence>LIHCSSTLHSRLLQLQSRFTWDLTEEDLDLENLSTRLQDHIDLQLGQRGAGLSLLRYLQDRKEEAVALLNQSEEKTRECFTEDSERRLIVTYGDLAWLKYQTGDYTHCCPSFSLQAKYPTGSSTVLHPEVYGEKGWTYLKFRKSYYPKAIDCFRKALELQPEDSEWNAGCAIALYRTEPESPAFKQLRRALQINPDDGVLLSMLALKLVAYNKHQEAEGLVEKALKIEPDHPHVMRYVGKYLRIQGENEQSIDLLKRALERSKKSAFIHHQLAMCYKKKKTDEQTKKPFDKQNKGTHILV</sequence>
<dbReference type="Proteomes" id="UP000694389">
    <property type="component" value="Unassembled WGS sequence"/>
</dbReference>
<dbReference type="PANTHER" id="PTHR10271:SF29">
    <property type="entry name" value="INTERFERON-INDUCED PROTEIN WITH TETRATRICOPEPTIDE REPEATS-RELATED"/>
    <property type="match status" value="1"/>
</dbReference>
<accession>A0A8P4KQL0</accession>
<dbReference type="InterPro" id="IPR011990">
    <property type="entry name" value="TPR-like_helical_dom_sf"/>
</dbReference>
<dbReference type="SUPFAM" id="SSF48452">
    <property type="entry name" value="TPR-like"/>
    <property type="match status" value="1"/>
</dbReference>
<comment type="similarity">
    <text evidence="5">Belongs to the IFIT family.</text>
</comment>
<keyword evidence="7" id="KW-1185">Reference proteome</keyword>
<organism evidence="6 7">
    <name type="scientific">Dicentrarchus labrax</name>
    <name type="common">European seabass</name>
    <name type="synonym">Morone labrax</name>
    <dbReference type="NCBI Taxonomy" id="13489"/>
    <lineage>
        <taxon>Eukaryota</taxon>
        <taxon>Metazoa</taxon>
        <taxon>Chordata</taxon>
        <taxon>Craniata</taxon>
        <taxon>Vertebrata</taxon>
        <taxon>Euteleostomi</taxon>
        <taxon>Actinopterygii</taxon>
        <taxon>Neopterygii</taxon>
        <taxon>Teleostei</taxon>
        <taxon>Neoteleostei</taxon>
        <taxon>Acanthomorphata</taxon>
        <taxon>Eupercaria</taxon>
        <taxon>Moronidae</taxon>
        <taxon>Dicentrarchus</taxon>
    </lineage>
</organism>
<reference evidence="6" key="2">
    <citation type="submission" date="2025-09" db="UniProtKB">
        <authorList>
            <consortium name="Ensembl"/>
        </authorList>
    </citation>
    <scope>IDENTIFICATION</scope>
</reference>
<dbReference type="InterPro" id="IPR019734">
    <property type="entry name" value="TPR_rpt"/>
</dbReference>
<keyword evidence="4" id="KW-0391">Immunity</keyword>
<keyword evidence="1" id="KW-0399">Innate immunity</keyword>
<dbReference type="Gene3D" id="1.25.40.10">
    <property type="entry name" value="Tetratricopeptide repeat domain"/>
    <property type="match status" value="3"/>
</dbReference>
<evidence type="ECO:0000256" key="5">
    <source>
        <dbReference type="ARBA" id="ARBA00038336"/>
    </source>
</evidence>
<keyword evidence="3" id="KW-0802">TPR repeat</keyword>
<dbReference type="Pfam" id="PF13432">
    <property type="entry name" value="TPR_16"/>
    <property type="match status" value="1"/>
</dbReference>